<protein>
    <submittedName>
        <fullName evidence="4">Uncharacterized protein</fullName>
    </submittedName>
</protein>
<reference evidence="4 5" key="1">
    <citation type="journal article" date="2021" name="Nat. Commun.">
        <title>Reductive evolution and unique predatory mode in the CPR bacterium Vampirococcus lugosii.</title>
        <authorList>
            <person name="Moreira D."/>
            <person name="Zivanovic Y."/>
            <person name="Lopez-Archilla A.I."/>
            <person name="Iniesto M."/>
            <person name="Lopez-Garcia P."/>
        </authorList>
    </citation>
    <scope>NUCLEOTIDE SEQUENCE [LARGE SCALE GENOMIC DNA]</scope>
    <source>
        <strain evidence="4">Chiprana</strain>
    </source>
</reference>
<keyword evidence="2" id="KW-1133">Transmembrane helix</keyword>
<keyword evidence="2" id="KW-0812">Transmembrane</keyword>
<name>A0ABS5QMR0_9BACT</name>
<evidence type="ECO:0000313" key="4">
    <source>
        <dbReference type="EMBL" id="MBS8122500.1"/>
    </source>
</evidence>
<dbReference type="EMBL" id="JAEDAM010000100">
    <property type="protein sequence ID" value="MBS8122500.1"/>
    <property type="molecule type" value="Genomic_DNA"/>
</dbReference>
<keyword evidence="5" id="KW-1185">Reference proteome</keyword>
<accession>A0ABS5QMR0</accession>
<organism evidence="4 5">
    <name type="scientific">Candidatus Vampirococcus lugosii</name>
    <dbReference type="NCBI Taxonomy" id="2789015"/>
    <lineage>
        <taxon>Bacteria</taxon>
        <taxon>Candidatus Absconditibacteriota</taxon>
        <taxon>Vampirococcus</taxon>
    </lineage>
</organism>
<keyword evidence="3" id="KW-0732">Signal</keyword>
<evidence type="ECO:0000256" key="2">
    <source>
        <dbReference type="SAM" id="Phobius"/>
    </source>
</evidence>
<evidence type="ECO:0000256" key="3">
    <source>
        <dbReference type="SAM" id="SignalP"/>
    </source>
</evidence>
<feature type="transmembrane region" description="Helical" evidence="2">
    <location>
        <begin position="471"/>
        <end position="493"/>
    </location>
</feature>
<feature type="signal peptide" evidence="3">
    <location>
        <begin position="1"/>
        <end position="26"/>
    </location>
</feature>
<comment type="caution">
    <text evidence="4">The sequence shown here is derived from an EMBL/GenBank/DDBJ whole genome shotgun (WGS) entry which is preliminary data.</text>
</comment>
<feature type="transmembrane region" description="Helical" evidence="2">
    <location>
        <begin position="363"/>
        <end position="380"/>
    </location>
</feature>
<feature type="transmembrane region" description="Helical" evidence="2">
    <location>
        <begin position="95"/>
        <end position="113"/>
    </location>
</feature>
<evidence type="ECO:0000256" key="1">
    <source>
        <dbReference type="SAM" id="MobiDB-lite"/>
    </source>
</evidence>
<sequence>MKKSKIILLIVLTLISSLFLNNFAFASETINYQTALSDRVESGFGMFETILNGAYIIVWPLLLVAGQAMDNQLIYGSIIHIDVHLWNIWNMSKNFANFALGFVFLISIFLYILNIKQDKFNPKKIFPKMLVGVVSIQASWFIVSILLDISTIITYSVGAMPLNIISADATLDKKILLQNSNLDLESLGNSFGTGAENQTWFSDGNTNYINCTLENKDGDYYFSGTLFEDSIKDAQNKGIDVNDGKCILQIMGNRLVPADDSIPISETIKKIEEDGTYGQDDGISMSEIINSANGLTGIFYTLIGSFLGTSTISTSGSGITGDTGTASLGAIFVMKMIIALAMIVPIFALVIVLIMRIFIMRVLIAFSPILAFVYSFDLGLSKKLGKYSLGGFLWLIFLPAFVVFALSIGFIFMTILTESIGNVNKDNPLSISASDVGNDKNNCWELGEYFPQICFGSPDENTSGFSTFLDYFSWLIVNIFGIIILWSMVFSAIQSSKITSGIAKSIQNFSKDMLKTAPILPGGNSYGSVKQGMGELSTIPRSITSKQYNEGEVGGFAKSVQGLVDNNNKKTKDGDQDDDQDDDNQDENKNNPNQ</sequence>
<dbReference type="RefSeq" id="WP_213349925.1">
    <property type="nucleotide sequence ID" value="NZ_JAEDAM010000100.1"/>
</dbReference>
<feature type="transmembrane region" description="Helical" evidence="2">
    <location>
        <begin position="392"/>
        <end position="416"/>
    </location>
</feature>
<feature type="region of interest" description="Disordered" evidence="1">
    <location>
        <begin position="564"/>
        <end position="594"/>
    </location>
</feature>
<keyword evidence="2" id="KW-0472">Membrane</keyword>
<feature type="chain" id="PRO_5046503819" evidence="3">
    <location>
        <begin position="27"/>
        <end position="594"/>
    </location>
</feature>
<evidence type="ECO:0000313" key="5">
    <source>
        <dbReference type="Proteomes" id="UP000680365"/>
    </source>
</evidence>
<gene>
    <name evidence="4" type="ORF">VAMP_7420n255</name>
</gene>
<dbReference type="Proteomes" id="UP000680365">
    <property type="component" value="Unassembled WGS sequence"/>
</dbReference>
<proteinExistence type="predicted"/>
<feature type="transmembrane region" description="Helical" evidence="2">
    <location>
        <begin position="50"/>
        <end position="66"/>
    </location>
</feature>
<feature type="transmembrane region" description="Helical" evidence="2">
    <location>
        <begin position="337"/>
        <end position="357"/>
    </location>
</feature>
<feature type="transmembrane region" description="Helical" evidence="2">
    <location>
        <begin position="125"/>
        <end position="146"/>
    </location>
</feature>
<feature type="compositionally biased region" description="Acidic residues" evidence="1">
    <location>
        <begin position="575"/>
        <end position="585"/>
    </location>
</feature>